<dbReference type="Proteomes" id="UP001139031">
    <property type="component" value="Unassembled WGS sequence"/>
</dbReference>
<dbReference type="SUPFAM" id="SSF48452">
    <property type="entry name" value="TPR-like"/>
    <property type="match status" value="1"/>
</dbReference>
<keyword evidence="2" id="KW-1185">Reference proteome</keyword>
<proteinExistence type="predicted"/>
<dbReference type="RefSeq" id="WP_224197580.1">
    <property type="nucleotide sequence ID" value="NZ_JAIRAU010000059.1"/>
</dbReference>
<evidence type="ECO:0008006" key="3">
    <source>
        <dbReference type="Google" id="ProtNLM"/>
    </source>
</evidence>
<dbReference type="EMBL" id="JAIRAU010000059">
    <property type="protein sequence ID" value="MBZ5715840.1"/>
    <property type="molecule type" value="Genomic_DNA"/>
</dbReference>
<reference evidence="1" key="1">
    <citation type="submission" date="2021-08" db="EMBL/GenBank/DDBJ databases">
        <authorList>
            <person name="Stevens D.C."/>
        </authorList>
    </citation>
    <scope>NUCLEOTIDE SEQUENCE</scope>
    <source>
        <strain evidence="1">DSM 53165</strain>
    </source>
</reference>
<organism evidence="1 2">
    <name type="scientific">Nannocystis pusilla</name>
    <dbReference type="NCBI Taxonomy" id="889268"/>
    <lineage>
        <taxon>Bacteria</taxon>
        <taxon>Pseudomonadati</taxon>
        <taxon>Myxococcota</taxon>
        <taxon>Polyangia</taxon>
        <taxon>Nannocystales</taxon>
        <taxon>Nannocystaceae</taxon>
        <taxon>Nannocystis</taxon>
    </lineage>
</organism>
<dbReference type="Gene3D" id="1.25.40.10">
    <property type="entry name" value="Tetratricopeptide repeat domain"/>
    <property type="match status" value="1"/>
</dbReference>
<sequence>MSERQWPTFDAEIVAERAACERLRGACERDPSRIPELAERLDRLEEFLFWATRFDEMLPVVEERLQVLRLLADRDPGAHRLDVASALWIRADLLRDAGRVDEALAVVQEARRCFRELAQDEPDDERLTRRKFLLELRDFLLELDRRQDVVDVALELVHDQRRYHPERVPLMHGELAEALTTLADDLRRLHRLQDALAAVEEAIGYDQAAPQVYAEAGRDRRAAMSLALRSRLLAELGRGPEAQASALAALTALWPHFEARPRALGPSIAELLAQANLHDAPGSQPAESMRRFLAAYEQVVSAPDD</sequence>
<gene>
    <name evidence="1" type="ORF">K7C98_41975</name>
</gene>
<evidence type="ECO:0000313" key="2">
    <source>
        <dbReference type="Proteomes" id="UP001139031"/>
    </source>
</evidence>
<dbReference type="InterPro" id="IPR011990">
    <property type="entry name" value="TPR-like_helical_dom_sf"/>
</dbReference>
<accession>A0ABS7U6A5</accession>
<evidence type="ECO:0000313" key="1">
    <source>
        <dbReference type="EMBL" id="MBZ5715840.1"/>
    </source>
</evidence>
<comment type="caution">
    <text evidence="1">The sequence shown here is derived from an EMBL/GenBank/DDBJ whole genome shotgun (WGS) entry which is preliminary data.</text>
</comment>
<protein>
    <recommendedName>
        <fullName evidence="3">Tetratricopeptide repeat protein</fullName>
    </recommendedName>
</protein>
<name>A0ABS7U6A5_9BACT</name>